<dbReference type="Pfam" id="PF01225">
    <property type="entry name" value="Mur_ligase"/>
    <property type="match status" value="1"/>
</dbReference>
<evidence type="ECO:0000256" key="8">
    <source>
        <dbReference type="ARBA" id="ARBA00023306"/>
    </source>
</evidence>
<keyword evidence="16" id="KW-1185">Reference proteome</keyword>
<evidence type="ECO:0000259" key="13">
    <source>
        <dbReference type="Pfam" id="PF02875"/>
    </source>
</evidence>
<dbReference type="InterPro" id="IPR036615">
    <property type="entry name" value="Mur_ligase_C_dom_sf"/>
</dbReference>
<comment type="pathway">
    <text evidence="10 11">Cell wall biogenesis; peptidoglycan biosynthesis.</text>
</comment>
<organism evidence="15 16">
    <name type="scientific">Allohahella marinimesophila</name>
    <dbReference type="NCBI Taxonomy" id="1054972"/>
    <lineage>
        <taxon>Bacteria</taxon>
        <taxon>Pseudomonadati</taxon>
        <taxon>Pseudomonadota</taxon>
        <taxon>Gammaproteobacteria</taxon>
        <taxon>Oceanospirillales</taxon>
        <taxon>Hahellaceae</taxon>
        <taxon>Allohahella</taxon>
    </lineage>
</organism>
<feature type="domain" description="Mur ligase central" evidence="14">
    <location>
        <begin position="115"/>
        <end position="312"/>
    </location>
</feature>
<gene>
    <name evidence="10" type="primary">murF</name>
    <name evidence="15" type="ORF">GCM10022278_00430</name>
</gene>
<dbReference type="InterPro" id="IPR000713">
    <property type="entry name" value="Mur_ligase_N"/>
</dbReference>
<comment type="subcellular location">
    <subcellularLocation>
        <location evidence="10 11">Cytoplasm</location>
    </subcellularLocation>
</comment>
<dbReference type="InterPro" id="IPR036565">
    <property type="entry name" value="Mur-like_cat_sf"/>
</dbReference>
<dbReference type="InterPro" id="IPR013221">
    <property type="entry name" value="Mur_ligase_cen"/>
</dbReference>
<dbReference type="HAMAP" id="MF_02019">
    <property type="entry name" value="MurF"/>
    <property type="match status" value="1"/>
</dbReference>
<evidence type="ECO:0000313" key="15">
    <source>
        <dbReference type="EMBL" id="GAA3945152.1"/>
    </source>
</evidence>
<dbReference type="PANTHER" id="PTHR43024:SF1">
    <property type="entry name" value="UDP-N-ACETYLMURAMOYL-TRIPEPTIDE--D-ALANYL-D-ALANINE LIGASE"/>
    <property type="match status" value="1"/>
</dbReference>
<dbReference type="InterPro" id="IPR005863">
    <property type="entry name" value="UDP-N-AcMur_synth"/>
</dbReference>
<proteinExistence type="inferred from homology"/>
<protein>
    <recommendedName>
        <fullName evidence="10 11">UDP-N-acetylmuramoyl-tripeptide--D-alanyl-D-alanine ligase</fullName>
        <ecNumber evidence="10 11">6.3.2.10</ecNumber>
    </recommendedName>
    <alternativeName>
        <fullName evidence="10">D-alanyl-D-alanine-adding enzyme</fullName>
    </alternativeName>
</protein>
<keyword evidence="6 10" id="KW-0133">Cell shape</keyword>
<dbReference type="SUPFAM" id="SSF53244">
    <property type="entry name" value="MurD-like peptide ligases, peptide-binding domain"/>
    <property type="match status" value="1"/>
</dbReference>
<dbReference type="InterPro" id="IPR004101">
    <property type="entry name" value="Mur_ligase_C"/>
</dbReference>
<evidence type="ECO:0000256" key="4">
    <source>
        <dbReference type="ARBA" id="ARBA00022741"/>
    </source>
</evidence>
<evidence type="ECO:0000313" key="16">
    <source>
        <dbReference type="Proteomes" id="UP001501337"/>
    </source>
</evidence>
<keyword evidence="3 10" id="KW-0132">Cell division</keyword>
<dbReference type="PANTHER" id="PTHR43024">
    <property type="entry name" value="UDP-N-ACETYLMURAMOYL-TRIPEPTIDE--D-ALANYL-D-ALANINE LIGASE"/>
    <property type="match status" value="1"/>
</dbReference>
<feature type="binding site" evidence="10">
    <location>
        <begin position="117"/>
        <end position="123"/>
    </location>
    <ligand>
        <name>ATP</name>
        <dbReference type="ChEBI" id="CHEBI:30616"/>
    </ligand>
</feature>
<keyword evidence="4 10" id="KW-0547">Nucleotide-binding</keyword>
<evidence type="ECO:0000259" key="14">
    <source>
        <dbReference type="Pfam" id="PF08245"/>
    </source>
</evidence>
<evidence type="ECO:0000259" key="12">
    <source>
        <dbReference type="Pfam" id="PF01225"/>
    </source>
</evidence>
<keyword evidence="2 10" id="KW-0436">Ligase</keyword>
<feature type="domain" description="Mur ligase C-terminal" evidence="13">
    <location>
        <begin position="335"/>
        <end position="466"/>
    </location>
</feature>
<dbReference type="SUPFAM" id="SSF63418">
    <property type="entry name" value="MurE/MurF N-terminal domain"/>
    <property type="match status" value="1"/>
</dbReference>
<dbReference type="Gene3D" id="3.40.1190.10">
    <property type="entry name" value="Mur-like, catalytic domain"/>
    <property type="match status" value="1"/>
</dbReference>
<feature type="domain" description="Mur ligase N-terminal catalytic" evidence="12">
    <location>
        <begin position="25"/>
        <end position="103"/>
    </location>
</feature>
<evidence type="ECO:0000256" key="5">
    <source>
        <dbReference type="ARBA" id="ARBA00022840"/>
    </source>
</evidence>
<dbReference type="SUPFAM" id="SSF53623">
    <property type="entry name" value="MurD-like peptide ligases, catalytic domain"/>
    <property type="match status" value="1"/>
</dbReference>
<dbReference type="Pfam" id="PF02875">
    <property type="entry name" value="Mur_ligase_C"/>
    <property type="match status" value="1"/>
</dbReference>
<dbReference type="RefSeq" id="WP_344802083.1">
    <property type="nucleotide sequence ID" value="NZ_BAABBO010000001.1"/>
</dbReference>
<evidence type="ECO:0000256" key="11">
    <source>
        <dbReference type="RuleBase" id="RU004136"/>
    </source>
</evidence>
<dbReference type="Proteomes" id="UP001501337">
    <property type="component" value="Unassembled WGS sequence"/>
</dbReference>
<reference evidence="16" key="1">
    <citation type="journal article" date="2019" name="Int. J. Syst. Evol. Microbiol.">
        <title>The Global Catalogue of Microorganisms (GCM) 10K type strain sequencing project: providing services to taxonomists for standard genome sequencing and annotation.</title>
        <authorList>
            <consortium name="The Broad Institute Genomics Platform"/>
            <consortium name="The Broad Institute Genome Sequencing Center for Infectious Disease"/>
            <person name="Wu L."/>
            <person name="Ma J."/>
        </authorList>
    </citation>
    <scope>NUCLEOTIDE SEQUENCE [LARGE SCALE GENOMIC DNA]</scope>
    <source>
        <strain evidence="16">JCM 17555</strain>
    </source>
</reference>
<dbReference type="GO" id="GO:0016874">
    <property type="term" value="F:ligase activity"/>
    <property type="evidence" value="ECO:0007669"/>
    <property type="project" value="UniProtKB-KW"/>
</dbReference>
<keyword evidence="5 10" id="KW-0067">ATP-binding</keyword>
<dbReference type="Pfam" id="PF08245">
    <property type="entry name" value="Mur_ligase_M"/>
    <property type="match status" value="1"/>
</dbReference>
<comment type="function">
    <text evidence="10 11">Involved in cell wall formation. Catalyzes the final step in the synthesis of UDP-N-acetylmuramoyl-pentapeptide, the precursor of murein.</text>
</comment>
<evidence type="ECO:0000256" key="9">
    <source>
        <dbReference type="ARBA" id="ARBA00023316"/>
    </source>
</evidence>
<dbReference type="InterPro" id="IPR051046">
    <property type="entry name" value="MurCDEF_CellWall_CoF430Synth"/>
</dbReference>
<sequence length="497" mass="51962">MIGLWDTHKIAAITSAEFAGSPQAVTAVETDTRKQLKGTLFVALSGERFDGHDYIGQALQQGAVAAISSQSLAELRAAGQIVDKQRVLVVEDTLRALGQIGRANRARFRGLVAAVTGSAGKTSVKEMLASILETRGPVAKTQGNLNNEIGVPLSLLQLNDQHVAGVFELGASAVGEIARTTRMTLPQVAILNNASAAHLEGFGSLERIVQAKAEIFEGLLGSGSAVLNRDDQNYPFWATYCENLSQKPDIITFGFHDSADVTAKNIRSNESGSSFTLVLRRPGQSSKATEVSATLEFAGRHNICNALAAAAAGFMLGLKPVAIAEGLAAARPTGGRLQFEHYGHGLTCIDDSYNANPASMVAALDVLADIDGLGVAVLGDMAELGELTSSAHRNLGVQAAERGFAAVFAVGRYADDVRLGFESVVANHGAVCQSFSDKSAAQLAIVNELQARLKGGAKVCVLFKGSRSAGMETLKAAVLKRMGFASADARNGRGGKA</sequence>
<evidence type="ECO:0000256" key="7">
    <source>
        <dbReference type="ARBA" id="ARBA00022984"/>
    </source>
</evidence>
<comment type="similarity">
    <text evidence="10">Belongs to the MurCDEF family. MurF subfamily.</text>
</comment>
<keyword evidence="7 10" id="KW-0573">Peptidoglycan synthesis</keyword>
<dbReference type="Gene3D" id="3.40.1390.10">
    <property type="entry name" value="MurE/MurF, N-terminal domain"/>
    <property type="match status" value="1"/>
</dbReference>
<comment type="catalytic activity">
    <reaction evidence="10 11">
        <text>D-alanyl-D-alanine + UDP-N-acetyl-alpha-D-muramoyl-L-alanyl-gamma-D-glutamyl-meso-2,6-diaminopimelate + ATP = UDP-N-acetyl-alpha-D-muramoyl-L-alanyl-gamma-D-glutamyl-meso-2,6-diaminopimeloyl-D-alanyl-D-alanine + ADP + phosphate + H(+)</text>
        <dbReference type="Rhea" id="RHEA:28374"/>
        <dbReference type="ChEBI" id="CHEBI:15378"/>
        <dbReference type="ChEBI" id="CHEBI:30616"/>
        <dbReference type="ChEBI" id="CHEBI:43474"/>
        <dbReference type="ChEBI" id="CHEBI:57822"/>
        <dbReference type="ChEBI" id="CHEBI:61386"/>
        <dbReference type="ChEBI" id="CHEBI:83905"/>
        <dbReference type="ChEBI" id="CHEBI:456216"/>
        <dbReference type="EC" id="6.3.2.10"/>
    </reaction>
</comment>
<name>A0ABP7NEV7_9GAMM</name>
<keyword evidence="8 10" id="KW-0131">Cell cycle</keyword>
<dbReference type="InterPro" id="IPR035911">
    <property type="entry name" value="MurE/MurF_N"/>
</dbReference>
<evidence type="ECO:0000256" key="3">
    <source>
        <dbReference type="ARBA" id="ARBA00022618"/>
    </source>
</evidence>
<dbReference type="EMBL" id="BAABBO010000001">
    <property type="protein sequence ID" value="GAA3945152.1"/>
    <property type="molecule type" value="Genomic_DNA"/>
</dbReference>
<keyword evidence="9 10" id="KW-0961">Cell wall biogenesis/degradation</keyword>
<evidence type="ECO:0000256" key="2">
    <source>
        <dbReference type="ARBA" id="ARBA00022598"/>
    </source>
</evidence>
<accession>A0ABP7NEV7</accession>
<dbReference type="NCBIfam" id="TIGR01143">
    <property type="entry name" value="murF"/>
    <property type="match status" value="1"/>
</dbReference>
<evidence type="ECO:0000256" key="10">
    <source>
        <dbReference type="HAMAP-Rule" id="MF_02019"/>
    </source>
</evidence>
<comment type="caution">
    <text evidence="15">The sequence shown here is derived from an EMBL/GenBank/DDBJ whole genome shotgun (WGS) entry which is preliminary data.</text>
</comment>
<evidence type="ECO:0000256" key="6">
    <source>
        <dbReference type="ARBA" id="ARBA00022960"/>
    </source>
</evidence>
<keyword evidence="1 10" id="KW-0963">Cytoplasm</keyword>
<evidence type="ECO:0000256" key="1">
    <source>
        <dbReference type="ARBA" id="ARBA00022490"/>
    </source>
</evidence>
<dbReference type="EC" id="6.3.2.10" evidence="10 11"/>
<dbReference type="Gene3D" id="3.90.190.20">
    <property type="entry name" value="Mur ligase, C-terminal domain"/>
    <property type="match status" value="1"/>
</dbReference>